<feature type="compositionally biased region" description="Acidic residues" evidence="13">
    <location>
        <begin position="15"/>
        <end position="25"/>
    </location>
</feature>
<dbReference type="InterPro" id="IPR000740">
    <property type="entry name" value="GrpE"/>
</dbReference>
<dbReference type="SUPFAM" id="SSF58014">
    <property type="entry name" value="Coiled-coil domain of nucleotide exchange factor GrpE"/>
    <property type="match status" value="1"/>
</dbReference>
<evidence type="ECO:0000256" key="9">
    <source>
        <dbReference type="ARBA" id="ARBA00076414"/>
    </source>
</evidence>
<dbReference type="PRINTS" id="PR00773">
    <property type="entry name" value="GRPEPROTEIN"/>
</dbReference>
<dbReference type="NCBIfam" id="NF010748">
    <property type="entry name" value="PRK14150.1"/>
    <property type="match status" value="1"/>
</dbReference>
<dbReference type="PANTHER" id="PTHR21237">
    <property type="entry name" value="GRPE PROTEIN"/>
    <property type="match status" value="1"/>
</dbReference>
<dbReference type="NCBIfam" id="NF010738">
    <property type="entry name" value="PRK14140.1"/>
    <property type="match status" value="1"/>
</dbReference>
<evidence type="ECO:0000256" key="4">
    <source>
        <dbReference type="ARBA" id="ARBA00022490"/>
    </source>
</evidence>
<dbReference type="CDD" id="cd00446">
    <property type="entry name" value="GrpE"/>
    <property type="match status" value="1"/>
</dbReference>
<evidence type="ECO:0000256" key="6">
    <source>
        <dbReference type="ARBA" id="ARBA00023186"/>
    </source>
</evidence>
<dbReference type="Pfam" id="PF01025">
    <property type="entry name" value="GrpE"/>
    <property type="match status" value="1"/>
</dbReference>
<dbReference type="GO" id="GO:0051082">
    <property type="term" value="F:unfolded protein binding"/>
    <property type="evidence" value="ECO:0007669"/>
    <property type="project" value="TreeGrafter"/>
</dbReference>
<evidence type="ECO:0000256" key="13">
    <source>
        <dbReference type="SAM" id="MobiDB-lite"/>
    </source>
</evidence>
<evidence type="ECO:0000256" key="5">
    <source>
        <dbReference type="ARBA" id="ARBA00023016"/>
    </source>
</evidence>
<dbReference type="PANTHER" id="PTHR21237:SF23">
    <property type="entry name" value="GRPE PROTEIN HOMOLOG, MITOCHONDRIAL"/>
    <property type="match status" value="1"/>
</dbReference>
<comment type="similarity">
    <text evidence="2 10 12">Belongs to the GrpE family.</text>
</comment>
<dbReference type="GO" id="GO:0000774">
    <property type="term" value="F:adenyl-nucleotide exchange factor activity"/>
    <property type="evidence" value="ECO:0007669"/>
    <property type="project" value="InterPro"/>
</dbReference>
<keyword evidence="6 10" id="KW-0143">Chaperone</keyword>
<dbReference type="NCBIfam" id="NF010737">
    <property type="entry name" value="PRK14139.1"/>
    <property type="match status" value="1"/>
</dbReference>
<feature type="region of interest" description="Disordered" evidence="13">
    <location>
        <begin position="1"/>
        <end position="29"/>
    </location>
</feature>
<evidence type="ECO:0000256" key="12">
    <source>
        <dbReference type="RuleBase" id="RU004478"/>
    </source>
</evidence>
<evidence type="ECO:0000313" key="15">
    <source>
        <dbReference type="Proteomes" id="UP000243924"/>
    </source>
</evidence>
<dbReference type="GO" id="GO:0005829">
    <property type="term" value="C:cytosol"/>
    <property type="evidence" value="ECO:0007669"/>
    <property type="project" value="TreeGrafter"/>
</dbReference>
<evidence type="ECO:0000256" key="10">
    <source>
        <dbReference type="HAMAP-Rule" id="MF_01151"/>
    </source>
</evidence>
<evidence type="ECO:0000256" key="3">
    <source>
        <dbReference type="ARBA" id="ARBA00011738"/>
    </source>
</evidence>
<dbReference type="OrthoDB" id="9789811at2"/>
<organism evidence="14 15">
    <name type="scientific">Halopseudomonas salegens</name>
    <dbReference type="NCBI Taxonomy" id="1434072"/>
    <lineage>
        <taxon>Bacteria</taxon>
        <taxon>Pseudomonadati</taxon>
        <taxon>Pseudomonadota</taxon>
        <taxon>Gammaproteobacteria</taxon>
        <taxon>Pseudomonadales</taxon>
        <taxon>Pseudomonadaceae</taxon>
        <taxon>Halopseudomonas</taxon>
    </lineage>
</organism>
<accession>A0A1H2I2H7</accession>
<dbReference type="NCBIfam" id="NF010749">
    <property type="entry name" value="PRK14151.1"/>
    <property type="match status" value="1"/>
</dbReference>
<comment type="subcellular location">
    <subcellularLocation>
        <location evidence="1 10">Cytoplasm</location>
    </subcellularLocation>
</comment>
<dbReference type="SUPFAM" id="SSF51064">
    <property type="entry name" value="Head domain of nucleotide exchange factor GrpE"/>
    <property type="match status" value="1"/>
</dbReference>
<evidence type="ECO:0000256" key="8">
    <source>
        <dbReference type="ARBA" id="ARBA00072274"/>
    </source>
</evidence>
<reference evidence="15" key="1">
    <citation type="submission" date="2016-10" db="EMBL/GenBank/DDBJ databases">
        <authorList>
            <person name="Varghese N."/>
            <person name="Submissions S."/>
        </authorList>
    </citation>
    <scope>NUCLEOTIDE SEQUENCE [LARGE SCALE GENOMIC DNA]</scope>
    <source>
        <strain evidence="15">CECT 8338</strain>
    </source>
</reference>
<sequence>MADEQKQDQQAAEPIEQEDAASENDLEARVESLEEQLAEAQDQVMRAAADVQNARRRAEQDVEKAHKFALEKFAHDLLPVLDSLERGLELSDPNDPAIKPMREGIELTLKMFADTLARFNLAVVNPEGEPFNPDLHQAMAMEESDKVEPNTVLKVFQKGYTLSGRLLRPAMVVVSKAASAKPETPTIDEQA</sequence>
<comment type="function">
    <text evidence="7 10 11">Participates actively in the response to hyperosmotic and heat shock by preventing the aggregation of stress-denatured proteins, in association with DnaK and GrpE. It is the nucleotide exchange factor for DnaK and may function as a thermosensor. Unfolded proteins bind initially to DnaJ; upon interaction with the DnaJ-bound protein, DnaK hydrolyzes its bound ATP, resulting in the formation of a stable complex. GrpE releases ADP from DnaK; ATP binding to DnaK triggers the release of the substrate protein, thus completing the reaction cycle. Several rounds of ATP-dependent interactions between DnaJ, DnaK and GrpE are required for fully efficient folding.</text>
</comment>
<dbReference type="InterPro" id="IPR009012">
    <property type="entry name" value="GrpE_head"/>
</dbReference>
<dbReference type="STRING" id="1434072.SAMN05216210_3484"/>
<name>A0A1H2I2H7_9GAMM</name>
<keyword evidence="5 10" id="KW-0346">Stress response</keyword>
<protein>
    <recommendedName>
        <fullName evidence="8 10">Protein GrpE</fullName>
    </recommendedName>
    <alternativeName>
        <fullName evidence="9 10">HSP-70 cofactor</fullName>
    </alternativeName>
</protein>
<dbReference type="AlphaFoldDB" id="A0A1H2I2H7"/>
<dbReference type="PROSITE" id="PS01071">
    <property type="entry name" value="GRPE"/>
    <property type="match status" value="1"/>
</dbReference>
<dbReference type="GO" id="GO:0042803">
    <property type="term" value="F:protein homodimerization activity"/>
    <property type="evidence" value="ECO:0007669"/>
    <property type="project" value="InterPro"/>
</dbReference>
<proteinExistence type="inferred from homology"/>
<dbReference type="EMBL" id="LT629787">
    <property type="protein sequence ID" value="SDU38038.1"/>
    <property type="molecule type" value="Genomic_DNA"/>
</dbReference>
<dbReference type="FunFam" id="2.30.22.10:FF:000001">
    <property type="entry name" value="Protein GrpE"/>
    <property type="match status" value="1"/>
</dbReference>
<evidence type="ECO:0000256" key="11">
    <source>
        <dbReference type="RuleBase" id="RU000639"/>
    </source>
</evidence>
<dbReference type="Proteomes" id="UP000243924">
    <property type="component" value="Chromosome I"/>
</dbReference>
<evidence type="ECO:0000256" key="7">
    <source>
        <dbReference type="ARBA" id="ARBA00053401"/>
    </source>
</evidence>
<dbReference type="GO" id="GO:0006457">
    <property type="term" value="P:protein folding"/>
    <property type="evidence" value="ECO:0007669"/>
    <property type="project" value="InterPro"/>
</dbReference>
<evidence type="ECO:0000256" key="1">
    <source>
        <dbReference type="ARBA" id="ARBA00004496"/>
    </source>
</evidence>
<evidence type="ECO:0000256" key="2">
    <source>
        <dbReference type="ARBA" id="ARBA00009054"/>
    </source>
</evidence>
<comment type="subunit">
    <text evidence="3 10">Homodimer.</text>
</comment>
<dbReference type="HAMAP" id="MF_01151">
    <property type="entry name" value="GrpE"/>
    <property type="match status" value="1"/>
</dbReference>
<dbReference type="Gene3D" id="3.90.20.20">
    <property type="match status" value="1"/>
</dbReference>
<evidence type="ECO:0000313" key="14">
    <source>
        <dbReference type="EMBL" id="SDU38038.1"/>
    </source>
</evidence>
<gene>
    <name evidence="10" type="primary">grpE</name>
    <name evidence="14" type="ORF">SAMN05216210_3484</name>
</gene>
<keyword evidence="4 10" id="KW-0963">Cytoplasm</keyword>
<keyword evidence="15" id="KW-1185">Reference proteome</keyword>
<dbReference type="InterPro" id="IPR013805">
    <property type="entry name" value="GrpE_CC"/>
</dbReference>
<dbReference type="GO" id="GO:0051087">
    <property type="term" value="F:protein-folding chaperone binding"/>
    <property type="evidence" value="ECO:0007669"/>
    <property type="project" value="InterPro"/>
</dbReference>
<dbReference type="Gene3D" id="2.30.22.10">
    <property type="entry name" value="Head domain of nucleotide exchange factor GrpE"/>
    <property type="match status" value="1"/>
</dbReference>